<comment type="caution">
    <text evidence="2">The sequence shown here is derived from an EMBL/GenBank/DDBJ whole genome shotgun (WGS) entry which is preliminary data.</text>
</comment>
<gene>
    <name evidence="2" type="ORF">EDM56_01025</name>
</gene>
<evidence type="ECO:0000313" key="2">
    <source>
        <dbReference type="EMBL" id="RNB92314.1"/>
    </source>
</evidence>
<reference evidence="2 3" key="1">
    <citation type="submission" date="2018-10" db="EMBL/GenBank/DDBJ databases">
        <title>Phylogenomics of Brevibacillus.</title>
        <authorList>
            <person name="Dunlap C."/>
        </authorList>
    </citation>
    <scope>NUCLEOTIDE SEQUENCE [LARGE SCALE GENOMIC DNA]</scope>
    <source>
        <strain evidence="2 3">JCM 15716</strain>
    </source>
</reference>
<dbReference type="AlphaFoldDB" id="A0A3M8DWJ7"/>
<dbReference type="CDD" id="cd06588">
    <property type="entry name" value="PhnB_like"/>
    <property type="match status" value="1"/>
</dbReference>
<keyword evidence="3" id="KW-1185">Reference proteome</keyword>
<protein>
    <submittedName>
        <fullName evidence="2">VOC family protein</fullName>
    </submittedName>
</protein>
<sequence>MKSASPFVIVEDCGAAVEHYQRILGGEIKVLNEHAGKIMHAELHIGSTLIHFSASYGKPFTSGDQVKIILLCETEEEARRVFEQLGANGQVTFPLQDTFFGALHGQLIDHNNITWVLNCFKQ</sequence>
<evidence type="ECO:0000313" key="3">
    <source>
        <dbReference type="Proteomes" id="UP000271031"/>
    </source>
</evidence>
<dbReference type="OrthoDB" id="9795306at2"/>
<evidence type="ECO:0000259" key="1">
    <source>
        <dbReference type="Pfam" id="PF00903"/>
    </source>
</evidence>
<dbReference type="PANTHER" id="PTHR33990">
    <property type="entry name" value="PROTEIN YJDN-RELATED"/>
    <property type="match status" value="1"/>
</dbReference>
<proteinExistence type="predicted"/>
<dbReference type="Pfam" id="PF00903">
    <property type="entry name" value="Glyoxalase"/>
    <property type="match status" value="1"/>
</dbReference>
<name>A0A3M8DWJ7_9BACL</name>
<dbReference type="InterPro" id="IPR029068">
    <property type="entry name" value="Glyas_Bleomycin-R_OHBP_Dase"/>
</dbReference>
<feature type="domain" description="Glyoxalase/fosfomycin resistance/dioxygenase" evidence="1">
    <location>
        <begin position="8"/>
        <end position="116"/>
    </location>
</feature>
<dbReference type="InterPro" id="IPR004360">
    <property type="entry name" value="Glyas_Fos-R_dOase_dom"/>
</dbReference>
<accession>A0A3M8DWJ7</accession>
<dbReference type="Gene3D" id="3.10.180.10">
    <property type="entry name" value="2,3-Dihydroxybiphenyl 1,2-Dioxygenase, domain 1"/>
    <property type="match status" value="1"/>
</dbReference>
<dbReference type="SUPFAM" id="SSF54593">
    <property type="entry name" value="Glyoxalase/Bleomycin resistance protein/Dihydroxybiphenyl dioxygenase"/>
    <property type="match status" value="1"/>
</dbReference>
<dbReference type="EMBL" id="RHHQ01000003">
    <property type="protein sequence ID" value="RNB92314.1"/>
    <property type="molecule type" value="Genomic_DNA"/>
</dbReference>
<organism evidence="2 3">
    <name type="scientific">Brevibacillus fluminis</name>
    <dbReference type="NCBI Taxonomy" id="511487"/>
    <lineage>
        <taxon>Bacteria</taxon>
        <taxon>Bacillati</taxon>
        <taxon>Bacillota</taxon>
        <taxon>Bacilli</taxon>
        <taxon>Bacillales</taxon>
        <taxon>Paenibacillaceae</taxon>
        <taxon>Brevibacillus</taxon>
    </lineage>
</organism>
<dbReference type="Proteomes" id="UP000271031">
    <property type="component" value="Unassembled WGS sequence"/>
</dbReference>
<dbReference type="InterPro" id="IPR028973">
    <property type="entry name" value="PhnB-like"/>
</dbReference>
<dbReference type="RefSeq" id="WP_122916020.1">
    <property type="nucleotide sequence ID" value="NZ_RHHQ01000003.1"/>
</dbReference>
<dbReference type="PANTHER" id="PTHR33990:SF1">
    <property type="entry name" value="PROTEIN YJDN"/>
    <property type="match status" value="1"/>
</dbReference>